<name>A0AAQ1SQT5_LEPIR</name>
<accession>A0AAQ1SQT5</accession>
<organism evidence="1 2">
    <name type="scientific">Leptospira interrogans serovar Manilae</name>
    <dbReference type="NCBI Taxonomy" id="214675"/>
    <lineage>
        <taxon>Bacteria</taxon>
        <taxon>Pseudomonadati</taxon>
        <taxon>Spirochaetota</taxon>
        <taxon>Spirochaetia</taxon>
        <taxon>Leptospirales</taxon>
        <taxon>Leptospiraceae</taxon>
        <taxon>Leptospira</taxon>
    </lineage>
</organism>
<evidence type="ECO:0000313" key="1">
    <source>
        <dbReference type="EMBL" id="SOR63763.1"/>
    </source>
</evidence>
<protein>
    <submittedName>
        <fullName evidence="1">Uncharacterized protein</fullName>
    </submittedName>
</protein>
<dbReference type="EMBL" id="OEJX01000078">
    <property type="protein sequence ID" value="SOR63763.1"/>
    <property type="molecule type" value="Genomic_DNA"/>
</dbReference>
<proteinExistence type="predicted"/>
<gene>
    <name evidence="1" type="ORF">LMANV2_80113</name>
</gene>
<sequence length="58" mass="7126">MYFLKVIFLLFFRYNKWTDYLYRATQLEISTFYKELLPKNSKAPSSPVFQECEFSVRK</sequence>
<dbReference type="Proteomes" id="UP000234460">
    <property type="component" value="Chromosome LMANV2"/>
</dbReference>
<dbReference type="AlphaFoldDB" id="A0AAQ1SQT5"/>
<reference evidence="1 2" key="1">
    <citation type="submission" date="2017-11" db="EMBL/GenBank/DDBJ databases">
        <authorList>
            <person name="Lechat P."/>
        </authorList>
    </citation>
    <scope>NUCLEOTIDE SEQUENCE [LARGE SCALE GENOMIC DNA]</scope>
    <source>
        <strain evidence="1">L495</strain>
    </source>
</reference>
<comment type="caution">
    <text evidence="1">The sequence shown here is derived from an EMBL/GenBank/DDBJ whole genome shotgun (WGS) entry which is preliminary data.</text>
</comment>
<evidence type="ECO:0000313" key="2">
    <source>
        <dbReference type="Proteomes" id="UP000234460"/>
    </source>
</evidence>